<evidence type="ECO:0000313" key="3">
    <source>
        <dbReference type="EMBL" id="MFD2101092.1"/>
    </source>
</evidence>
<feature type="transmembrane region" description="Helical" evidence="1">
    <location>
        <begin position="12"/>
        <end position="31"/>
    </location>
</feature>
<proteinExistence type="predicted"/>
<dbReference type="Proteomes" id="UP001597342">
    <property type="component" value="Unassembled WGS sequence"/>
</dbReference>
<dbReference type="RefSeq" id="WP_379831674.1">
    <property type="nucleotide sequence ID" value="NZ_JBHUHU010000005.1"/>
</dbReference>
<keyword evidence="1" id="KW-0472">Membrane</keyword>
<evidence type="ECO:0000256" key="1">
    <source>
        <dbReference type="SAM" id="Phobius"/>
    </source>
</evidence>
<dbReference type="InterPro" id="IPR009589">
    <property type="entry name" value="PH_YyaB-like"/>
</dbReference>
<keyword evidence="1" id="KW-0812">Transmembrane</keyword>
<name>A0ABW4Y022_9FLAO</name>
<organism evidence="3 4">
    <name type="scientific">Flagellimonas iocasae</name>
    <dbReference type="NCBI Taxonomy" id="2055905"/>
    <lineage>
        <taxon>Bacteria</taxon>
        <taxon>Pseudomonadati</taxon>
        <taxon>Bacteroidota</taxon>
        <taxon>Flavobacteriia</taxon>
        <taxon>Flavobacteriales</taxon>
        <taxon>Flavobacteriaceae</taxon>
        <taxon>Flagellimonas</taxon>
    </lineage>
</organism>
<dbReference type="Pfam" id="PF06713">
    <property type="entry name" value="bPH_4"/>
    <property type="match status" value="1"/>
</dbReference>
<keyword evidence="1" id="KW-1133">Transmembrane helix</keyword>
<evidence type="ECO:0000259" key="2">
    <source>
        <dbReference type="Pfam" id="PF06713"/>
    </source>
</evidence>
<sequence length="144" mass="16547">MENKADKIYPSKIGWGLLAFVFIIFAVGIYQQVKSELWIGVVIQVVVLVLVLLIFFSISYEIHGKTLWVKSFFWVKKEVPIESITRISETYNPISSPAASLDRLEILYGKYNSVIISPKDKMDFIAHLKSIAPDIEVKLRERKK</sequence>
<comment type="caution">
    <text evidence="3">The sequence shown here is derived from an EMBL/GenBank/DDBJ whole genome shotgun (WGS) entry which is preliminary data.</text>
</comment>
<evidence type="ECO:0000313" key="4">
    <source>
        <dbReference type="Proteomes" id="UP001597342"/>
    </source>
</evidence>
<feature type="transmembrane region" description="Helical" evidence="1">
    <location>
        <begin position="37"/>
        <end position="60"/>
    </location>
</feature>
<protein>
    <submittedName>
        <fullName evidence="3">PH domain-containing protein</fullName>
    </submittedName>
</protein>
<feature type="domain" description="Uncharacterized protein YyaB-like PH" evidence="2">
    <location>
        <begin position="59"/>
        <end position="131"/>
    </location>
</feature>
<keyword evidence="4" id="KW-1185">Reference proteome</keyword>
<dbReference type="EMBL" id="JBHUHU010000005">
    <property type="protein sequence ID" value="MFD2101092.1"/>
    <property type="molecule type" value="Genomic_DNA"/>
</dbReference>
<reference evidence="4" key="1">
    <citation type="journal article" date="2019" name="Int. J. Syst. Evol. Microbiol.">
        <title>The Global Catalogue of Microorganisms (GCM) 10K type strain sequencing project: providing services to taxonomists for standard genome sequencing and annotation.</title>
        <authorList>
            <consortium name="The Broad Institute Genomics Platform"/>
            <consortium name="The Broad Institute Genome Sequencing Center for Infectious Disease"/>
            <person name="Wu L."/>
            <person name="Ma J."/>
        </authorList>
    </citation>
    <scope>NUCLEOTIDE SEQUENCE [LARGE SCALE GENOMIC DNA]</scope>
    <source>
        <strain evidence="4">JCM 3389</strain>
    </source>
</reference>
<accession>A0ABW4Y022</accession>
<gene>
    <name evidence="3" type="ORF">ACFSJE_14990</name>
</gene>